<keyword evidence="4" id="KW-1185">Reference proteome</keyword>
<dbReference type="EMBL" id="LFZO01000275">
    <property type="protein sequence ID" value="KXT10222.1"/>
    <property type="molecule type" value="Genomic_DNA"/>
</dbReference>
<feature type="region of interest" description="Disordered" evidence="1">
    <location>
        <begin position="97"/>
        <end position="150"/>
    </location>
</feature>
<feature type="domain" description="BHLH" evidence="2">
    <location>
        <begin position="145"/>
        <end position="225"/>
    </location>
</feature>
<evidence type="ECO:0000313" key="4">
    <source>
        <dbReference type="Proteomes" id="UP000073492"/>
    </source>
</evidence>
<sequence length="265" mass="29227">MDCGGDATVANASAYQNVYGNPYKDYFLPDGSPGYQYGQQEYACRAFEPSYHHFPQLVDVNDDLGRFGFNSPLYRPHGSQISPPVSPRDTRSIDSSIWEANVPQKRRHQSSTLPNRTKKQHSRKPGSGSQAHSPSSDASCQSSTDGHRPHYAVERRYRSSLNERYASLARLVAQLETVEICQAVNPDFQLPTKLEIPESGGEKPAGKRQSKTTTLSVAIDTIALLEKACARKAQEWECVASKLNGIVRAMPSEASNAARGPKERS</sequence>
<evidence type="ECO:0000313" key="3">
    <source>
        <dbReference type="EMBL" id="KXT10222.1"/>
    </source>
</evidence>
<protein>
    <recommendedName>
        <fullName evidence="2">BHLH domain-containing protein</fullName>
    </recommendedName>
</protein>
<reference evidence="3 4" key="1">
    <citation type="submission" date="2015-07" db="EMBL/GenBank/DDBJ databases">
        <title>Comparative genomics of the Sigatoka disease complex on banana suggests a link between parallel evolutionary changes in Pseudocercospora fijiensis and Pseudocercospora eumusae and increased virulence on the banana host.</title>
        <authorList>
            <person name="Chang T.-C."/>
            <person name="Salvucci A."/>
            <person name="Crous P.W."/>
            <person name="Stergiopoulos I."/>
        </authorList>
    </citation>
    <scope>NUCLEOTIDE SEQUENCE [LARGE SCALE GENOMIC DNA]</scope>
    <source>
        <strain evidence="3 4">CBS 116634</strain>
    </source>
</reference>
<dbReference type="PROSITE" id="PS50888">
    <property type="entry name" value="BHLH"/>
    <property type="match status" value="1"/>
</dbReference>
<dbReference type="AlphaFoldDB" id="A0A139I6S4"/>
<comment type="caution">
    <text evidence="3">The sequence shown here is derived from an EMBL/GenBank/DDBJ whole genome shotgun (WGS) entry which is preliminary data.</text>
</comment>
<evidence type="ECO:0000259" key="2">
    <source>
        <dbReference type="PROSITE" id="PS50888"/>
    </source>
</evidence>
<dbReference type="GO" id="GO:0046983">
    <property type="term" value="F:protein dimerization activity"/>
    <property type="evidence" value="ECO:0007669"/>
    <property type="project" value="InterPro"/>
</dbReference>
<dbReference type="InterPro" id="IPR036638">
    <property type="entry name" value="HLH_DNA-bd_sf"/>
</dbReference>
<dbReference type="Pfam" id="PF00010">
    <property type="entry name" value="HLH"/>
    <property type="match status" value="1"/>
</dbReference>
<proteinExistence type="predicted"/>
<dbReference type="InterPro" id="IPR011598">
    <property type="entry name" value="bHLH_dom"/>
</dbReference>
<dbReference type="SUPFAM" id="SSF47459">
    <property type="entry name" value="HLH, helix-loop-helix DNA-binding domain"/>
    <property type="match status" value="1"/>
</dbReference>
<name>A0A139I6S4_9PEZI</name>
<accession>A0A139I6S4</accession>
<dbReference type="Proteomes" id="UP000073492">
    <property type="component" value="Unassembled WGS sequence"/>
</dbReference>
<feature type="region of interest" description="Disordered" evidence="1">
    <location>
        <begin position="193"/>
        <end position="212"/>
    </location>
</feature>
<dbReference type="OrthoDB" id="4778783at2759"/>
<evidence type="ECO:0000256" key="1">
    <source>
        <dbReference type="SAM" id="MobiDB-lite"/>
    </source>
</evidence>
<organism evidence="3 4">
    <name type="scientific">Pseudocercospora musae</name>
    <dbReference type="NCBI Taxonomy" id="113226"/>
    <lineage>
        <taxon>Eukaryota</taxon>
        <taxon>Fungi</taxon>
        <taxon>Dikarya</taxon>
        <taxon>Ascomycota</taxon>
        <taxon>Pezizomycotina</taxon>
        <taxon>Dothideomycetes</taxon>
        <taxon>Dothideomycetidae</taxon>
        <taxon>Mycosphaerellales</taxon>
        <taxon>Mycosphaerellaceae</taxon>
        <taxon>Pseudocercospora</taxon>
    </lineage>
</organism>
<dbReference type="Gene3D" id="4.10.280.10">
    <property type="entry name" value="Helix-loop-helix DNA-binding domain"/>
    <property type="match status" value="1"/>
</dbReference>
<gene>
    <name evidence="3" type="ORF">AC579_2957</name>
</gene>
<feature type="compositionally biased region" description="Polar residues" evidence="1">
    <location>
        <begin position="127"/>
        <end position="144"/>
    </location>
</feature>